<dbReference type="AlphaFoldDB" id="A0A6P6RW67"/>
<dbReference type="GO" id="GO:0016787">
    <property type="term" value="F:hydrolase activity"/>
    <property type="evidence" value="ECO:0007669"/>
    <property type="project" value="UniProtKB-KW"/>
</dbReference>
<keyword evidence="2 4" id="KW-0547">Nucleotide-binding</keyword>
<reference evidence="4" key="1">
    <citation type="submission" date="2025-08" db="UniProtKB">
        <authorList>
            <consortium name="RefSeq"/>
        </authorList>
    </citation>
    <scope>IDENTIFICATION</scope>
</reference>
<dbReference type="GeneID" id="34618322"/>
<dbReference type="PANTHER" id="PTHR44533:SF4">
    <property type="entry name" value="DEAD_H RNA HELICASE, PUTATIVE-RELATED"/>
    <property type="match status" value="1"/>
</dbReference>
<dbReference type="GO" id="GO:0004386">
    <property type="term" value="F:helicase activity"/>
    <property type="evidence" value="ECO:0007669"/>
    <property type="project" value="UniProtKB-KW"/>
</dbReference>
<gene>
    <name evidence="4" type="primary">LOC34618322</name>
</gene>
<organism evidence="3 4">
    <name type="scientific">Cyclospora cayetanensis</name>
    <dbReference type="NCBI Taxonomy" id="88456"/>
    <lineage>
        <taxon>Eukaryota</taxon>
        <taxon>Sar</taxon>
        <taxon>Alveolata</taxon>
        <taxon>Apicomplexa</taxon>
        <taxon>Conoidasida</taxon>
        <taxon>Coccidia</taxon>
        <taxon>Eucoccidiorida</taxon>
        <taxon>Eimeriorina</taxon>
        <taxon>Eimeriidae</taxon>
        <taxon>Cyclospora</taxon>
    </lineage>
</organism>
<dbReference type="PANTHER" id="PTHR44533">
    <property type="entry name" value="DEAD/H RNA HELICASE, PUTATIVE-RELATED"/>
    <property type="match status" value="1"/>
</dbReference>
<dbReference type="InterPro" id="IPR052431">
    <property type="entry name" value="SKI2_subfamily_helicases"/>
</dbReference>
<keyword evidence="1" id="KW-0378">Hydrolase</keyword>
<dbReference type="OrthoDB" id="64767at2759"/>
<evidence type="ECO:0000256" key="1">
    <source>
        <dbReference type="ARBA" id="ARBA00022801"/>
    </source>
</evidence>
<keyword evidence="2 4" id="KW-0347">Helicase</keyword>
<dbReference type="GO" id="GO:0005737">
    <property type="term" value="C:cytoplasm"/>
    <property type="evidence" value="ECO:0007669"/>
    <property type="project" value="TreeGrafter"/>
</dbReference>
<name>A0A6P6RW67_9EIME</name>
<proteinExistence type="predicted"/>
<dbReference type="RefSeq" id="XP_026191734.1">
    <property type="nucleotide sequence ID" value="XM_026335949.1"/>
</dbReference>
<keyword evidence="2 4" id="KW-0067">ATP-binding</keyword>
<evidence type="ECO:0000313" key="3">
    <source>
        <dbReference type="Proteomes" id="UP000515125"/>
    </source>
</evidence>
<sequence length="308" mass="34629">MFKQAGGRAGRRGYDSAGHIIFWEVPFRRINRLLEARLPVFSGDFPVTPMLGTLEALCVQEHLSQTEREQLLLQVLAICCDPSNSSEIPSNFVLQQVLQHRREVSRYRILQYASATNDAAALGAAVAASQQTRADLRPFTQRFPRPLEEAVEAFNRLVQQCCLQSPFAAMSCLQDSQVSLSSEMLQDSLRMHLPFQPEVMCAMCPLEVQRFPVFDPAAGRTTFVEVYRKNSYLRDLYLHGKLTRVVSENGIAPESLWKLLHHFVGSLRHLQEGLQVLELQDGTAGAHLALSVARLHARMKEVLVEESA</sequence>
<keyword evidence="3" id="KW-1185">Reference proteome</keyword>
<protein>
    <submittedName>
        <fullName evidence="4">Uncharacterized helicase C28H8.3</fullName>
    </submittedName>
</protein>
<evidence type="ECO:0000256" key="2">
    <source>
        <dbReference type="ARBA" id="ARBA00022806"/>
    </source>
</evidence>
<dbReference type="Proteomes" id="UP000515125">
    <property type="component" value="Unplaced"/>
</dbReference>
<accession>A0A6P6RW67</accession>
<evidence type="ECO:0000313" key="4">
    <source>
        <dbReference type="RefSeq" id="XP_026191734.1"/>
    </source>
</evidence>